<dbReference type="Pfam" id="PF04155">
    <property type="entry name" value="Ground-like"/>
    <property type="match status" value="1"/>
</dbReference>
<feature type="compositionally biased region" description="Basic and acidic residues" evidence="1">
    <location>
        <begin position="32"/>
        <end position="48"/>
    </location>
</feature>
<feature type="signal peptide" evidence="2">
    <location>
        <begin position="1"/>
        <end position="21"/>
    </location>
</feature>
<keyword evidence="2" id="KW-0732">Signal</keyword>
<name>A0A1I7W307_LOALO</name>
<dbReference type="Proteomes" id="UP000095285">
    <property type="component" value="Unassembled WGS sequence"/>
</dbReference>
<keyword evidence="4" id="KW-1185">Reference proteome</keyword>
<evidence type="ECO:0000313" key="4">
    <source>
        <dbReference type="Proteomes" id="UP000095285"/>
    </source>
</evidence>
<organism evidence="4 5">
    <name type="scientific">Loa loa</name>
    <name type="common">Eye worm</name>
    <name type="synonym">Filaria loa</name>
    <dbReference type="NCBI Taxonomy" id="7209"/>
    <lineage>
        <taxon>Eukaryota</taxon>
        <taxon>Metazoa</taxon>
        <taxon>Ecdysozoa</taxon>
        <taxon>Nematoda</taxon>
        <taxon>Chromadorea</taxon>
        <taxon>Rhabditida</taxon>
        <taxon>Spirurina</taxon>
        <taxon>Spiruromorpha</taxon>
        <taxon>Filarioidea</taxon>
        <taxon>Onchocercidae</taxon>
        <taxon>Loa</taxon>
    </lineage>
</organism>
<proteinExistence type="predicted"/>
<protein>
    <submittedName>
        <fullName evidence="5">Ground-like domain-containing protein</fullName>
    </submittedName>
</protein>
<dbReference type="AlphaFoldDB" id="A0A1I7W307"/>
<dbReference type="InterPro" id="IPR007284">
    <property type="entry name" value="Ground-like_dom"/>
</dbReference>
<evidence type="ECO:0000256" key="1">
    <source>
        <dbReference type="SAM" id="MobiDB-lite"/>
    </source>
</evidence>
<accession>A0A1I7W307</accession>
<dbReference type="WBParaSite" id="EN70_9099">
    <property type="protein sequence ID" value="EN70_9099"/>
    <property type="gene ID" value="EN70_9099"/>
</dbReference>
<feature type="chain" id="PRO_5009310504" evidence="2">
    <location>
        <begin position="22"/>
        <end position="248"/>
    </location>
</feature>
<evidence type="ECO:0000259" key="3">
    <source>
        <dbReference type="Pfam" id="PF04155"/>
    </source>
</evidence>
<reference evidence="4" key="1">
    <citation type="submission" date="2012-04" db="EMBL/GenBank/DDBJ databases">
        <title>The Genome Sequence of Loa loa.</title>
        <authorList>
            <consortium name="The Broad Institute Genome Sequencing Platform"/>
            <consortium name="Broad Institute Genome Sequencing Center for Infectious Disease"/>
            <person name="Nutman T.B."/>
            <person name="Fink D.L."/>
            <person name="Russ C."/>
            <person name="Young S."/>
            <person name="Zeng Q."/>
            <person name="Gargeya S."/>
            <person name="Alvarado L."/>
            <person name="Berlin A."/>
            <person name="Chapman S.B."/>
            <person name="Chen Z."/>
            <person name="Freedman E."/>
            <person name="Gellesch M."/>
            <person name="Goldberg J."/>
            <person name="Griggs A."/>
            <person name="Gujja S."/>
            <person name="Heilman E.R."/>
            <person name="Heiman D."/>
            <person name="Howarth C."/>
            <person name="Mehta T."/>
            <person name="Neiman D."/>
            <person name="Pearson M."/>
            <person name="Roberts A."/>
            <person name="Saif S."/>
            <person name="Shea T."/>
            <person name="Shenoy N."/>
            <person name="Sisk P."/>
            <person name="Stolte C."/>
            <person name="Sykes S."/>
            <person name="White J."/>
            <person name="Yandava C."/>
            <person name="Haas B."/>
            <person name="Henn M.R."/>
            <person name="Nusbaum C."/>
            <person name="Birren B."/>
        </authorList>
    </citation>
    <scope>NUCLEOTIDE SEQUENCE [LARGE SCALE GENOMIC DNA]</scope>
</reference>
<evidence type="ECO:0000256" key="2">
    <source>
        <dbReference type="SAM" id="SignalP"/>
    </source>
</evidence>
<dbReference type="STRING" id="7209.A0A1I7W307"/>
<evidence type="ECO:0000313" key="5">
    <source>
        <dbReference type="WBParaSite" id="EN70_9099"/>
    </source>
</evidence>
<reference evidence="5" key="2">
    <citation type="submission" date="2016-11" db="UniProtKB">
        <authorList>
            <consortium name="WormBaseParasite"/>
        </authorList>
    </citation>
    <scope>IDENTIFICATION</scope>
</reference>
<feature type="region of interest" description="Disordered" evidence="1">
    <location>
        <begin position="30"/>
        <end position="58"/>
    </location>
</feature>
<sequence>MYFKFWVITVVIAIIFHGIFCSKICSCSKKNQKNDNEKKTNGKSEGHGQNESYNELQSKVCPPPSHCPTVKCPKEKYSKLTPYHTLKTLRLFRKPCPPSNCSVLKCPRLSPPCRRKAYHVSKQCCPNYRTVKQRKQYGTPDKIANLMNQTNYHNIVKRFIDISNESLLIFNETDANFFCNNERLKTIMLANMDYNPIIAKELIEKALQDEFDADFNVICSTDTFAFITYTDTFCEVYDEMVVCYAFKT</sequence>
<feature type="domain" description="Ground-like" evidence="3">
    <location>
        <begin position="177"/>
        <end position="246"/>
    </location>
</feature>